<comment type="function">
    <text evidence="8">Ligates lysine onto the cytidine present at position 34 of the AUA codon-specific tRNA(Ile) that contains the anticodon CAU, in an ATP-dependent manner. Cytidine is converted to lysidine, thus changing the amino acid specificity of the tRNA from methionine to isoleucine.</text>
</comment>
<dbReference type="InterPro" id="IPR012795">
    <property type="entry name" value="tRNA_Ile_lys_synt_N"/>
</dbReference>
<evidence type="ECO:0000313" key="11">
    <source>
        <dbReference type="Proteomes" id="UP001243844"/>
    </source>
</evidence>
<dbReference type="InterPro" id="IPR012094">
    <property type="entry name" value="tRNA_Ile_lys_synt"/>
</dbReference>
<evidence type="ECO:0000256" key="2">
    <source>
        <dbReference type="ARBA" id="ARBA00022490"/>
    </source>
</evidence>
<evidence type="ECO:0000259" key="9">
    <source>
        <dbReference type="SMART" id="SM00977"/>
    </source>
</evidence>
<dbReference type="RefSeq" id="WP_308981066.1">
    <property type="nucleotide sequence ID" value="NZ_JAVIDL010000005.1"/>
</dbReference>
<keyword evidence="5 8" id="KW-0547">Nucleotide-binding</keyword>
<organism evidence="10 11">
    <name type="scientific">Acinetobacter rudis</name>
    <dbReference type="NCBI Taxonomy" id="632955"/>
    <lineage>
        <taxon>Bacteria</taxon>
        <taxon>Pseudomonadati</taxon>
        <taxon>Pseudomonadota</taxon>
        <taxon>Gammaproteobacteria</taxon>
        <taxon>Moraxellales</taxon>
        <taxon>Moraxellaceae</taxon>
        <taxon>Acinetobacter</taxon>
    </lineage>
</organism>
<comment type="catalytic activity">
    <reaction evidence="7 8">
        <text>cytidine(34) in tRNA(Ile2) + L-lysine + ATP = lysidine(34) in tRNA(Ile2) + AMP + diphosphate + H(+)</text>
        <dbReference type="Rhea" id="RHEA:43744"/>
        <dbReference type="Rhea" id="RHEA-COMP:10625"/>
        <dbReference type="Rhea" id="RHEA-COMP:10670"/>
        <dbReference type="ChEBI" id="CHEBI:15378"/>
        <dbReference type="ChEBI" id="CHEBI:30616"/>
        <dbReference type="ChEBI" id="CHEBI:32551"/>
        <dbReference type="ChEBI" id="CHEBI:33019"/>
        <dbReference type="ChEBI" id="CHEBI:82748"/>
        <dbReference type="ChEBI" id="CHEBI:83665"/>
        <dbReference type="ChEBI" id="CHEBI:456215"/>
        <dbReference type="EC" id="6.3.4.19"/>
    </reaction>
</comment>
<proteinExistence type="inferred from homology"/>
<keyword evidence="4 8" id="KW-0819">tRNA processing</keyword>
<keyword evidence="2 8" id="KW-0963">Cytoplasm</keyword>
<protein>
    <recommendedName>
        <fullName evidence="8">tRNA(Ile)-lysidine synthase</fullName>
        <ecNumber evidence="8">6.3.4.19</ecNumber>
    </recommendedName>
    <alternativeName>
        <fullName evidence="8">tRNA(Ile)-2-lysyl-cytidine synthase</fullName>
    </alternativeName>
    <alternativeName>
        <fullName evidence="8">tRNA(Ile)-lysidine synthetase</fullName>
    </alternativeName>
</protein>
<dbReference type="NCBIfam" id="TIGR02433">
    <property type="entry name" value="lysidine_TilS_C"/>
    <property type="match status" value="1"/>
</dbReference>
<dbReference type="PANTHER" id="PTHR43033">
    <property type="entry name" value="TRNA(ILE)-LYSIDINE SYNTHASE-RELATED"/>
    <property type="match status" value="1"/>
</dbReference>
<comment type="domain">
    <text evidence="8">The N-terminal region contains the highly conserved SGGXDS motif, predicted to be a P-loop motif involved in ATP binding.</text>
</comment>
<keyword evidence="6 8" id="KW-0067">ATP-binding</keyword>
<evidence type="ECO:0000256" key="3">
    <source>
        <dbReference type="ARBA" id="ARBA00022598"/>
    </source>
</evidence>
<dbReference type="GO" id="GO:0006400">
    <property type="term" value="P:tRNA modification"/>
    <property type="evidence" value="ECO:0007669"/>
    <property type="project" value="UniProtKB-UniRule"/>
</dbReference>
<dbReference type="Pfam" id="PF09179">
    <property type="entry name" value="TilS"/>
    <property type="match status" value="1"/>
</dbReference>
<dbReference type="Pfam" id="PF11734">
    <property type="entry name" value="TilS_C"/>
    <property type="match status" value="1"/>
</dbReference>
<dbReference type="SUPFAM" id="SSF52402">
    <property type="entry name" value="Adenine nucleotide alpha hydrolases-like"/>
    <property type="match status" value="1"/>
</dbReference>
<comment type="subcellular location">
    <subcellularLocation>
        <location evidence="1 8">Cytoplasm</location>
    </subcellularLocation>
</comment>
<evidence type="ECO:0000256" key="6">
    <source>
        <dbReference type="ARBA" id="ARBA00022840"/>
    </source>
</evidence>
<feature type="domain" description="Lysidine-tRNA(Ile) synthetase C-terminal" evidence="9">
    <location>
        <begin position="375"/>
        <end position="447"/>
    </location>
</feature>
<dbReference type="Pfam" id="PF01171">
    <property type="entry name" value="ATP_bind_3"/>
    <property type="match status" value="1"/>
</dbReference>
<dbReference type="InterPro" id="IPR011063">
    <property type="entry name" value="TilS/TtcA_N"/>
</dbReference>
<dbReference type="AlphaFoldDB" id="A0AAW8J4J8"/>
<dbReference type="Gene3D" id="1.20.59.20">
    <property type="match status" value="1"/>
</dbReference>
<dbReference type="HAMAP" id="MF_01161">
    <property type="entry name" value="tRNA_Ile_lys_synt"/>
    <property type="match status" value="1"/>
</dbReference>
<dbReference type="EMBL" id="JAVIDL010000005">
    <property type="protein sequence ID" value="MDQ8934951.1"/>
    <property type="molecule type" value="Genomic_DNA"/>
</dbReference>
<dbReference type="NCBIfam" id="TIGR02432">
    <property type="entry name" value="lysidine_TilS_N"/>
    <property type="match status" value="1"/>
</dbReference>
<comment type="caution">
    <text evidence="10">The sequence shown here is derived from an EMBL/GenBank/DDBJ whole genome shotgun (WGS) entry which is preliminary data.</text>
</comment>
<dbReference type="GO" id="GO:0005737">
    <property type="term" value="C:cytoplasm"/>
    <property type="evidence" value="ECO:0007669"/>
    <property type="project" value="UniProtKB-SubCell"/>
</dbReference>
<reference evidence="10" key="1">
    <citation type="submission" date="2023-08" db="EMBL/GenBank/DDBJ databases">
        <title>Emergence of clinically-relevant ST2 carbapenem-resistant Acinetobacter baumannii strains in hospital sewages in Zhejiang, East of China.</title>
        <authorList>
            <person name="Kaichao C."/>
            <person name="Zhang R."/>
        </authorList>
    </citation>
    <scope>NUCLEOTIDE SEQUENCE</scope>
    <source>
        <strain evidence="10">M-RB-37</strain>
    </source>
</reference>
<dbReference type="CDD" id="cd01992">
    <property type="entry name" value="TilS_N"/>
    <property type="match status" value="1"/>
</dbReference>
<evidence type="ECO:0000256" key="1">
    <source>
        <dbReference type="ARBA" id="ARBA00004496"/>
    </source>
</evidence>
<dbReference type="Gene3D" id="3.40.50.620">
    <property type="entry name" value="HUPs"/>
    <property type="match status" value="1"/>
</dbReference>
<comment type="similarity">
    <text evidence="8">Belongs to the tRNA(Ile)-lysidine synthase family.</text>
</comment>
<evidence type="ECO:0000256" key="4">
    <source>
        <dbReference type="ARBA" id="ARBA00022694"/>
    </source>
</evidence>
<dbReference type="Proteomes" id="UP001243844">
    <property type="component" value="Unassembled WGS sequence"/>
</dbReference>
<dbReference type="InterPro" id="IPR012796">
    <property type="entry name" value="Lysidine-tRNA-synth_C"/>
</dbReference>
<dbReference type="GO" id="GO:0032267">
    <property type="term" value="F:tRNA(Ile)-lysidine synthase activity"/>
    <property type="evidence" value="ECO:0007669"/>
    <property type="project" value="UniProtKB-EC"/>
</dbReference>
<dbReference type="SUPFAM" id="SSF56037">
    <property type="entry name" value="PheT/TilS domain"/>
    <property type="match status" value="1"/>
</dbReference>
<dbReference type="GO" id="GO:0005524">
    <property type="term" value="F:ATP binding"/>
    <property type="evidence" value="ECO:0007669"/>
    <property type="project" value="UniProtKB-UniRule"/>
</dbReference>
<feature type="binding site" evidence="8">
    <location>
        <begin position="38"/>
        <end position="43"/>
    </location>
    <ligand>
        <name>ATP</name>
        <dbReference type="ChEBI" id="CHEBI:30616"/>
    </ligand>
</feature>
<gene>
    <name evidence="8 10" type="primary">tilS</name>
    <name evidence="10" type="ORF">RFH47_04280</name>
</gene>
<dbReference type="SUPFAM" id="SSF82829">
    <property type="entry name" value="MesJ substrate recognition domain-like"/>
    <property type="match status" value="1"/>
</dbReference>
<evidence type="ECO:0000313" key="10">
    <source>
        <dbReference type="EMBL" id="MDQ8934951.1"/>
    </source>
</evidence>
<dbReference type="InterPro" id="IPR015262">
    <property type="entry name" value="tRNA_Ile_lys_synt_subst-bd"/>
</dbReference>
<keyword evidence="3 8" id="KW-0436">Ligase</keyword>
<evidence type="ECO:0000256" key="8">
    <source>
        <dbReference type="HAMAP-Rule" id="MF_01161"/>
    </source>
</evidence>
<dbReference type="PANTHER" id="PTHR43033:SF1">
    <property type="entry name" value="TRNA(ILE)-LYSIDINE SYNTHASE-RELATED"/>
    <property type="match status" value="1"/>
</dbReference>
<sequence length="460" mass="53400">MRSTLSTFNEIWQREFRSYCLTQTASFSTEARFLVGCSGGMDSMLLLFLLSEIFPDRIRAIYINHQLQAPSTSWGELVQTFCQKIGVECIVQAVDVQQGNLENQARNARYQAFSQHLSQHEILVLAHHQQDQAETMFLRLLTGTGVKGLAAMQPYESRHQFKLWRPFLKLTREQIVQWVGELQLPFVDDPSNFDLHYDRAWCRAELWPMLQQRYPKMQSALARCSELMHDADQILQEVLQQDWENCGNAQELNLEKLCCLSIARQRQLLSAWMKGEQNYRPALQMVERLQQEVIAAKTDAQAALHSNGYYYVRYQGVIYRLQQQEYLASKQDNDIHDCDLKLELSQKLSLASGQFQIQNTAMGLHPKLLKQNLCLQVRRGGEKIHLHGRIGRWPLKKAVQEAHIFPWQRHTIQILSIDNVMLGVFTPKGFWLSQSEYCEAGGWIPQLIPSHSKFYVERDL</sequence>
<dbReference type="EC" id="6.3.4.19" evidence="8"/>
<accession>A0AAW8J4J8</accession>
<dbReference type="SMART" id="SM00977">
    <property type="entry name" value="TilS_C"/>
    <property type="match status" value="1"/>
</dbReference>
<evidence type="ECO:0000256" key="5">
    <source>
        <dbReference type="ARBA" id="ARBA00022741"/>
    </source>
</evidence>
<dbReference type="InterPro" id="IPR014729">
    <property type="entry name" value="Rossmann-like_a/b/a_fold"/>
</dbReference>
<name>A0AAW8J4J8_9GAMM</name>
<evidence type="ECO:0000256" key="7">
    <source>
        <dbReference type="ARBA" id="ARBA00048539"/>
    </source>
</evidence>